<sequence length="116" mass="12678">MLSWTIVTVWVCWVGQHQVKHLCKKLRLLQSPRPEKIPQKDKPPPPSYPTRAGRLAVARGTRAQVGDSREVGRPPSLEKGTEACPRAPGSTGLRRLPCLQPGMPSSAGHRVAQCIA</sequence>
<accession>A0A7S1HWE0</accession>
<dbReference type="EMBL" id="HBGA01011812">
    <property type="protein sequence ID" value="CAD8993439.1"/>
    <property type="molecule type" value="Transcribed_RNA"/>
</dbReference>
<evidence type="ECO:0000256" key="1">
    <source>
        <dbReference type="SAM" id="MobiDB-lite"/>
    </source>
</evidence>
<dbReference type="AlphaFoldDB" id="A0A7S1HWE0"/>
<protein>
    <submittedName>
        <fullName evidence="2">Uncharacterized protein</fullName>
    </submittedName>
</protein>
<name>A0A7S1HWE0_9EUGL</name>
<proteinExistence type="predicted"/>
<feature type="compositionally biased region" description="Basic and acidic residues" evidence="1">
    <location>
        <begin position="33"/>
        <end position="43"/>
    </location>
</feature>
<evidence type="ECO:0000313" key="2">
    <source>
        <dbReference type="EMBL" id="CAD8993439.1"/>
    </source>
</evidence>
<gene>
    <name evidence="2" type="ORF">EGYM00392_LOCUS4489</name>
</gene>
<reference evidence="2" key="1">
    <citation type="submission" date="2021-01" db="EMBL/GenBank/DDBJ databases">
        <authorList>
            <person name="Corre E."/>
            <person name="Pelletier E."/>
            <person name="Niang G."/>
            <person name="Scheremetjew M."/>
            <person name="Finn R."/>
            <person name="Kale V."/>
            <person name="Holt S."/>
            <person name="Cochrane G."/>
            <person name="Meng A."/>
            <person name="Brown T."/>
            <person name="Cohen L."/>
        </authorList>
    </citation>
    <scope>NUCLEOTIDE SEQUENCE</scope>
    <source>
        <strain evidence="2">NIES-381</strain>
    </source>
</reference>
<feature type="region of interest" description="Disordered" evidence="1">
    <location>
        <begin position="30"/>
        <end position="109"/>
    </location>
</feature>
<organism evidence="2">
    <name type="scientific">Eutreptiella gymnastica</name>
    <dbReference type="NCBI Taxonomy" id="73025"/>
    <lineage>
        <taxon>Eukaryota</taxon>
        <taxon>Discoba</taxon>
        <taxon>Euglenozoa</taxon>
        <taxon>Euglenida</taxon>
        <taxon>Spirocuta</taxon>
        <taxon>Euglenophyceae</taxon>
        <taxon>Eutreptiales</taxon>
        <taxon>Eutreptiaceae</taxon>
        <taxon>Eutreptiella</taxon>
    </lineage>
</organism>